<dbReference type="OMA" id="NICTRTI"/>
<accession>A0A7R8UK54</accession>
<dbReference type="OrthoDB" id="5565075at2759"/>
<dbReference type="PROSITE" id="PS00135">
    <property type="entry name" value="TRYPSIN_SER"/>
    <property type="match status" value="1"/>
</dbReference>
<organism evidence="6 7">
    <name type="scientific">Hermetia illucens</name>
    <name type="common">Black soldier fly</name>
    <dbReference type="NCBI Taxonomy" id="343691"/>
    <lineage>
        <taxon>Eukaryota</taxon>
        <taxon>Metazoa</taxon>
        <taxon>Ecdysozoa</taxon>
        <taxon>Arthropoda</taxon>
        <taxon>Hexapoda</taxon>
        <taxon>Insecta</taxon>
        <taxon>Pterygota</taxon>
        <taxon>Neoptera</taxon>
        <taxon>Endopterygota</taxon>
        <taxon>Diptera</taxon>
        <taxon>Brachycera</taxon>
        <taxon>Stratiomyomorpha</taxon>
        <taxon>Stratiomyidae</taxon>
        <taxon>Hermetiinae</taxon>
        <taxon>Hermetia</taxon>
    </lineage>
</organism>
<dbReference type="Proteomes" id="UP000594454">
    <property type="component" value="Chromosome 2"/>
</dbReference>
<feature type="signal peptide" evidence="4">
    <location>
        <begin position="1"/>
        <end position="16"/>
    </location>
</feature>
<feature type="chain" id="PRO_5031025569" description="Peptidase S1 domain-containing protein" evidence="4">
    <location>
        <begin position="17"/>
        <end position="288"/>
    </location>
</feature>
<dbReference type="FunFam" id="2.40.10.10:FF:000166">
    <property type="entry name" value="Trypsin"/>
    <property type="match status" value="1"/>
</dbReference>
<dbReference type="AlphaFoldDB" id="A0A7R8UK54"/>
<keyword evidence="4" id="KW-0732">Signal</keyword>
<dbReference type="PRINTS" id="PR00722">
    <property type="entry name" value="CHYMOTRYPSIN"/>
</dbReference>
<dbReference type="InParanoid" id="A0A7R8UK54"/>
<proteinExistence type="inferred from homology"/>
<evidence type="ECO:0000313" key="7">
    <source>
        <dbReference type="Proteomes" id="UP000594454"/>
    </source>
</evidence>
<dbReference type="GO" id="GO:0006508">
    <property type="term" value="P:proteolysis"/>
    <property type="evidence" value="ECO:0007669"/>
    <property type="project" value="UniProtKB-KW"/>
</dbReference>
<reference evidence="6 7" key="1">
    <citation type="submission" date="2020-11" db="EMBL/GenBank/DDBJ databases">
        <authorList>
            <person name="Wallbank WR R."/>
            <person name="Pardo Diaz C."/>
            <person name="Kozak K."/>
            <person name="Martin S."/>
            <person name="Jiggins C."/>
            <person name="Moest M."/>
            <person name="Warren A I."/>
            <person name="Generalovic N T."/>
            <person name="Byers J.R.P. K."/>
            <person name="Montejo-Kovacevich G."/>
            <person name="Yen C E."/>
        </authorList>
    </citation>
    <scope>NUCLEOTIDE SEQUENCE [LARGE SCALE GENOMIC DNA]</scope>
</reference>
<dbReference type="SMART" id="SM00020">
    <property type="entry name" value="Tryp_SPc"/>
    <property type="match status" value="1"/>
</dbReference>
<dbReference type="FunCoup" id="A0A7R8UK54">
    <property type="interactions" value="6"/>
</dbReference>
<dbReference type="InterPro" id="IPR001254">
    <property type="entry name" value="Trypsin_dom"/>
</dbReference>
<dbReference type="SUPFAM" id="SSF50494">
    <property type="entry name" value="Trypsin-like serine proteases"/>
    <property type="match status" value="1"/>
</dbReference>
<sequence length="288" mass="30525">MKSFAVLLSALAIASALDVDWNTLRPRHIDPEILDTLPDITPTGRITGGQEASAQQFPYQVGLFLEVEGGTAFCGGSLIDPEWVLTAGHCVDGVSAATVVLGAHNIRDSNEPGRVEISVPKANLILHEKYDGTTIKNDIALIKIPAVQLSDKIQTINLPKKSEASANFEGRAAVASGWGRPSDAQSTISDVLRFIDTAVMKLSSCKLKMLFLPQDSNICIDGKNGKSTCNGDSGGPLAVIESDGSKTVVGATSFGLSFGCEKGYPAAFTRVTSYLDWIVSNTGINLRN</sequence>
<evidence type="ECO:0000256" key="2">
    <source>
        <dbReference type="ARBA" id="ARBA00024195"/>
    </source>
</evidence>
<feature type="domain" description="Peptidase S1" evidence="5">
    <location>
        <begin position="46"/>
        <end position="283"/>
    </location>
</feature>
<dbReference type="EMBL" id="LR899010">
    <property type="protein sequence ID" value="CAD7082337.1"/>
    <property type="molecule type" value="Genomic_DNA"/>
</dbReference>
<keyword evidence="3" id="KW-0720">Serine protease</keyword>
<dbReference type="InterPro" id="IPR051487">
    <property type="entry name" value="Ser/Thr_Proteases_Immune/Dev"/>
</dbReference>
<dbReference type="InterPro" id="IPR018114">
    <property type="entry name" value="TRYPSIN_HIS"/>
</dbReference>
<name>A0A7R8UK54_HERIL</name>
<dbReference type="InterPro" id="IPR043504">
    <property type="entry name" value="Peptidase_S1_PA_chymotrypsin"/>
</dbReference>
<evidence type="ECO:0000256" key="4">
    <source>
        <dbReference type="SAM" id="SignalP"/>
    </source>
</evidence>
<evidence type="ECO:0000313" key="6">
    <source>
        <dbReference type="EMBL" id="CAD7082337.1"/>
    </source>
</evidence>
<keyword evidence="3" id="KW-0378">Hydrolase</keyword>
<dbReference type="PROSITE" id="PS00134">
    <property type="entry name" value="TRYPSIN_HIS"/>
    <property type="match status" value="1"/>
</dbReference>
<dbReference type="PANTHER" id="PTHR24256">
    <property type="entry name" value="TRYPTASE-RELATED"/>
    <property type="match status" value="1"/>
</dbReference>
<dbReference type="GO" id="GO:0004252">
    <property type="term" value="F:serine-type endopeptidase activity"/>
    <property type="evidence" value="ECO:0007669"/>
    <property type="project" value="InterPro"/>
</dbReference>
<dbReference type="Pfam" id="PF00089">
    <property type="entry name" value="Trypsin"/>
    <property type="match status" value="1"/>
</dbReference>
<dbReference type="InterPro" id="IPR033116">
    <property type="entry name" value="TRYPSIN_SER"/>
</dbReference>
<evidence type="ECO:0000259" key="5">
    <source>
        <dbReference type="PROSITE" id="PS50240"/>
    </source>
</evidence>
<comment type="similarity">
    <text evidence="2">Belongs to the peptidase S1 family. CLIP subfamily.</text>
</comment>
<protein>
    <recommendedName>
        <fullName evidence="5">Peptidase S1 domain-containing protein</fullName>
    </recommendedName>
</protein>
<evidence type="ECO:0000256" key="3">
    <source>
        <dbReference type="RuleBase" id="RU363034"/>
    </source>
</evidence>
<evidence type="ECO:0000256" key="1">
    <source>
        <dbReference type="ARBA" id="ARBA00023157"/>
    </source>
</evidence>
<keyword evidence="7" id="KW-1185">Reference proteome</keyword>
<dbReference type="Gene3D" id="2.40.10.10">
    <property type="entry name" value="Trypsin-like serine proteases"/>
    <property type="match status" value="2"/>
</dbReference>
<dbReference type="PROSITE" id="PS50240">
    <property type="entry name" value="TRYPSIN_DOM"/>
    <property type="match status" value="1"/>
</dbReference>
<dbReference type="CDD" id="cd00190">
    <property type="entry name" value="Tryp_SPc"/>
    <property type="match status" value="1"/>
</dbReference>
<keyword evidence="3" id="KW-0645">Protease</keyword>
<gene>
    <name evidence="6" type="ORF">HERILL_LOCUS5376</name>
</gene>
<dbReference type="InterPro" id="IPR009003">
    <property type="entry name" value="Peptidase_S1_PA"/>
</dbReference>
<keyword evidence="1" id="KW-1015">Disulfide bond</keyword>
<dbReference type="InterPro" id="IPR001314">
    <property type="entry name" value="Peptidase_S1A"/>
</dbReference>